<dbReference type="CDD" id="cd01038">
    <property type="entry name" value="Endonuclease_DUF559"/>
    <property type="match status" value="1"/>
</dbReference>
<name>A0ABV6R5C4_9CAUL</name>
<dbReference type="InterPro" id="IPR011335">
    <property type="entry name" value="Restrct_endonuc-II-like"/>
</dbReference>
<keyword evidence="2" id="KW-0378">Hydrolase</keyword>
<proteinExistence type="predicted"/>
<dbReference type="PANTHER" id="PTHR38590">
    <property type="entry name" value="BLL0828 PROTEIN"/>
    <property type="match status" value="1"/>
</dbReference>
<gene>
    <name evidence="2" type="ORF">ACFFGE_13180</name>
</gene>
<dbReference type="Gene3D" id="3.40.960.10">
    <property type="entry name" value="VSR Endonuclease"/>
    <property type="match status" value="1"/>
</dbReference>
<reference evidence="2 3" key="1">
    <citation type="submission" date="2024-09" db="EMBL/GenBank/DDBJ databases">
        <authorList>
            <person name="Sun Q."/>
            <person name="Mori K."/>
        </authorList>
    </citation>
    <scope>NUCLEOTIDE SEQUENCE [LARGE SCALE GENOMIC DNA]</scope>
    <source>
        <strain evidence="2 3">NCAIM B.02621</strain>
    </source>
</reference>
<accession>A0ABV6R5C4</accession>
<protein>
    <submittedName>
        <fullName evidence="2">Endonuclease domain-containing protein</fullName>
    </submittedName>
</protein>
<keyword evidence="2" id="KW-0540">Nuclease</keyword>
<dbReference type="Proteomes" id="UP001589906">
    <property type="component" value="Unassembled WGS sequence"/>
</dbReference>
<evidence type="ECO:0000313" key="3">
    <source>
        <dbReference type="Proteomes" id="UP001589906"/>
    </source>
</evidence>
<comment type="caution">
    <text evidence="2">The sequence shown here is derived from an EMBL/GenBank/DDBJ whole genome shotgun (WGS) entry which is preliminary data.</text>
</comment>
<feature type="domain" description="DUF559" evidence="1">
    <location>
        <begin position="8"/>
        <end position="112"/>
    </location>
</feature>
<dbReference type="InterPro" id="IPR047216">
    <property type="entry name" value="Endonuclease_DUF559_bact"/>
</dbReference>
<dbReference type="SUPFAM" id="SSF52980">
    <property type="entry name" value="Restriction endonuclease-like"/>
    <property type="match status" value="1"/>
</dbReference>
<dbReference type="PANTHER" id="PTHR38590:SF1">
    <property type="entry name" value="BLL0828 PROTEIN"/>
    <property type="match status" value="1"/>
</dbReference>
<keyword evidence="3" id="KW-1185">Reference proteome</keyword>
<dbReference type="EMBL" id="JBHLSW010000015">
    <property type="protein sequence ID" value="MFC0634827.1"/>
    <property type="molecule type" value="Genomic_DNA"/>
</dbReference>
<sequence>MRSKVLTQKRARELRRRMTPPEAMLWNRLRKRLPGQPIFRRQHPIDPYVADFCCVEARLVIEVDGQSHLTAEAENRDRARDRAIMTLGFAILRIPALEVLRDPDGVADRIVRSALARTRGVGL</sequence>
<evidence type="ECO:0000313" key="2">
    <source>
        <dbReference type="EMBL" id="MFC0634827.1"/>
    </source>
</evidence>
<dbReference type="Pfam" id="PF04480">
    <property type="entry name" value="DUF559"/>
    <property type="match status" value="1"/>
</dbReference>
<evidence type="ECO:0000259" key="1">
    <source>
        <dbReference type="Pfam" id="PF04480"/>
    </source>
</evidence>
<keyword evidence="2" id="KW-0255">Endonuclease</keyword>
<organism evidence="2 3">
    <name type="scientific">Brevundimonas balnearis</name>
    <dbReference type="NCBI Taxonomy" id="1572858"/>
    <lineage>
        <taxon>Bacteria</taxon>
        <taxon>Pseudomonadati</taxon>
        <taxon>Pseudomonadota</taxon>
        <taxon>Alphaproteobacteria</taxon>
        <taxon>Caulobacterales</taxon>
        <taxon>Caulobacteraceae</taxon>
        <taxon>Brevundimonas</taxon>
    </lineage>
</organism>
<dbReference type="InterPro" id="IPR007569">
    <property type="entry name" value="DUF559"/>
</dbReference>
<dbReference type="GO" id="GO:0004519">
    <property type="term" value="F:endonuclease activity"/>
    <property type="evidence" value="ECO:0007669"/>
    <property type="project" value="UniProtKB-KW"/>
</dbReference>